<dbReference type="Pfam" id="PF04832">
    <property type="entry name" value="SOUL"/>
    <property type="match status" value="1"/>
</dbReference>
<name>A0ABD3UYG5_SINWO</name>
<sequence length="173" mass="20312">MRRRVDSHKDNMSWRKNRSIPVVQTRRLRRAKWASTVLVGLDYQEATIVGFRRLFSYIRGENQTGVQMTWTTPMLIKVHPNNSRKLTISFFVPPTFQSRPPHPLNPDVYLETLPDMTLSVKQLQVGLNTEELSNEASILTTYLKGREQISDGHYYTAQYDQYGRRCELWLVHE</sequence>
<organism evidence="2 3">
    <name type="scientific">Sinanodonta woodiana</name>
    <name type="common">Chinese pond mussel</name>
    <name type="synonym">Anodonta woodiana</name>
    <dbReference type="NCBI Taxonomy" id="1069815"/>
    <lineage>
        <taxon>Eukaryota</taxon>
        <taxon>Metazoa</taxon>
        <taxon>Spiralia</taxon>
        <taxon>Lophotrochozoa</taxon>
        <taxon>Mollusca</taxon>
        <taxon>Bivalvia</taxon>
        <taxon>Autobranchia</taxon>
        <taxon>Heteroconchia</taxon>
        <taxon>Palaeoheterodonta</taxon>
        <taxon>Unionida</taxon>
        <taxon>Unionoidea</taxon>
        <taxon>Unionidae</taxon>
        <taxon>Unioninae</taxon>
        <taxon>Sinanodonta</taxon>
    </lineage>
</organism>
<evidence type="ECO:0000313" key="3">
    <source>
        <dbReference type="Proteomes" id="UP001634394"/>
    </source>
</evidence>
<dbReference type="PANTHER" id="PTHR11220">
    <property type="entry name" value="HEME-BINDING PROTEIN-RELATED"/>
    <property type="match status" value="1"/>
</dbReference>
<dbReference type="AlphaFoldDB" id="A0ABD3UYG5"/>
<evidence type="ECO:0000256" key="1">
    <source>
        <dbReference type="ARBA" id="ARBA00009817"/>
    </source>
</evidence>
<dbReference type="PANTHER" id="PTHR11220:SF72">
    <property type="entry name" value="HEME-BINDING PROTEIN 2-LIKE ISOFORM X2"/>
    <property type="match status" value="1"/>
</dbReference>
<dbReference type="EMBL" id="JBJQND010000015">
    <property type="protein sequence ID" value="KAL3853408.1"/>
    <property type="molecule type" value="Genomic_DNA"/>
</dbReference>
<dbReference type="Gene3D" id="3.20.80.10">
    <property type="entry name" value="Regulatory factor, effector binding domain"/>
    <property type="match status" value="1"/>
</dbReference>
<comment type="similarity">
    <text evidence="1">Belongs to the HEBP family.</text>
</comment>
<dbReference type="SUPFAM" id="SSF55136">
    <property type="entry name" value="Probable bacterial effector-binding domain"/>
    <property type="match status" value="1"/>
</dbReference>
<protein>
    <submittedName>
        <fullName evidence="2">Uncharacterized protein</fullName>
    </submittedName>
</protein>
<comment type="caution">
    <text evidence="2">The sequence shown here is derived from an EMBL/GenBank/DDBJ whole genome shotgun (WGS) entry which is preliminary data.</text>
</comment>
<gene>
    <name evidence="2" type="ORF">ACJMK2_016948</name>
</gene>
<dbReference type="InterPro" id="IPR011256">
    <property type="entry name" value="Reg_factor_effector_dom_sf"/>
</dbReference>
<dbReference type="InterPro" id="IPR006917">
    <property type="entry name" value="SOUL_heme-bd"/>
</dbReference>
<keyword evidence="3" id="KW-1185">Reference proteome</keyword>
<accession>A0ABD3UYG5</accession>
<proteinExistence type="inferred from homology"/>
<dbReference type="Proteomes" id="UP001634394">
    <property type="component" value="Unassembled WGS sequence"/>
</dbReference>
<reference evidence="2 3" key="1">
    <citation type="submission" date="2024-11" db="EMBL/GenBank/DDBJ databases">
        <title>Chromosome-level genome assembly of the freshwater bivalve Anodonta woodiana.</title>
        <authorList>
            <person name="Chen X."/>
        </authorList>
    </citation>
    <scope>NUCLEOTIDE SEQUENCE [LARGE SCALE GENOMIC DNA]</scope>
    <source>
        <strain evidence="2">MN2024</strain>
        <tissue evidence="2">Gills</tissue>
    </source>
</reference>
<evidence type="ECO:0000313" key="2">
    <source>
        <dbReference type="EMBL" id="KAL3853408.1"/>
    </source>
</evidence>